<keyword evidence="1" id="KW-1133">Transmembrane helix</keyword>
<accession>A0A1H1PXR2</accession>
<evidence type="ECO:0000313" key="2">
    <source>
        <dbReference type="EMBL" id="SDS16002.1"/>
    </source>
</evidence>
<proteinExistence type="predicted"/>
<keyword evidence="3" id="KW-1185">Reference proteome</keyword>
<reference evidence="3" key="1">
    <citation type="submission" date="2016-10" db="EMBL/GenBank/DDBJ databases">
        <authorList>
            <person name="Varghese N."/>
            <person name="Submissions S."/>
        </authorList>
    </citation>
    <scope>NUCLEOTIDE SEQUENCE [LARGE SCALE GENOMIC DNA]</scope>
    <source>
        <strain evidence="3">DSM 21772</strain>
    </source>
</reference>
<protein>
    <submittedName>
        <fullName evidence="2">Uncharacterized protein</fullName>
    </submittedName>
</protein>
<gene>
    <name evidence="2" type="ORF">SAMN04489834_0969</name>
</gene>
<keyword evidence="1" id="KW-0812">Transmembrane</keyword>
<evidence type="ECO:0000256" key="1">
    <source>
        <dbReference type="SAM" id="Phobius"/>
    </source>
</evidence>
<dbReference type="OrthoDB" id="5124736at2"/>
<sequence>MIPLEVQEYRRYAFFLAFFALGLYVALVVASFGMLSLFLNIEVIAETDAGPLVGPVMVGAATIALLLVLWAGVGRAGAAMHTVPVSLVVLAAALCYLVYGFAGGLVYGLNSMNATTPDTPAAPGSAASEPVTGFVFLGEQLTSPFAAAVALWAGVVALLYFVLLIWRANGGQRPRWPWEKHPQ</sequence>
<feature type="transmembrane region" description="Helical" evidence="1">
    <location>
        <begin position="85"/>
        <end position="109"/>
    </location>
</feature>
<feature type="transmembrane region" description="Helical" evidence="1">
    <location>
        <begin position="52"/>
        <end position="73"/>
    </location>
</feature>
<dbReference type="Proteomes" id="UP000181956">
    <property type="component" value="Chromosome I"/>
</dbReference>
<dbReference type="EMBL" id="LT629742">
    <property type="protein sequence ID" value="SDS16002.1"/>
    <property type="molecule type" value="Genomic_DNA"/>
</dbReference>
<evidence type="ECO:0000313" key="3">
    <source>
        <dbReference type="Proteomes" id="UP000181956"/>
    </source>
</evidence>
<keyword evidence="1" id="KW-0472">Membrane</keyword>
<dbReference type="STRING" id="412690.SAMN04489834_0969"/>
<dbReference type="AlphaFoldDB" id="A0A1H1PXR2"/>
<feature type="transmembrane region" description="Helical" evidence="1">
    <location>
        <begin position="12"/>
        <end position="32"/>
    </location>
</feature>
<dbReference type="Pfam" id="PF19616">
    <property type="entry name" value="DUF6121"/>
    <property type="match status" value="1"/>
</dbReference>
<organism evidence="2 3">
    <name type="scientific">Microterricola viridarii</name>
    <dbReference type="NCBI Taxonomy" id="412690"/>
    <lineage>
        <taxon>Bacteria</taxon>
        <taxon>Bacillati</taxon>
        <taxon>Actinomycetota</taxon>
        <taxon>Actinomycetes</taxon>
        <taxon>Micrococcales</taxon>
        <taxon>Microbacteriaceae</taxon>
        <taxon>Microterricola</taxon>
    </lineage>
</organism>
<name>A0A1H1PXR2_9MICO</name>
<dbReference type="RefSeq" id="WP_083363044.1">
    <property type="nucleotide sequence ID" value="NZ_LT629742.1"/>
</dbReference>
<feature type="transmembrane region" description="Helical" evidence="1">
    <location>
        <begin position="145"/>
        <end position="166"/>
    </location>
</feature>
<dbReference type="InterPro" id="IPR046124">
    <property type="entry name" value="DUF6121"/>
</dbReference>